<dbReference type="KEGG" id="pox:MB84_31090"/>
<feature type="compositionally biased region" description="Gly residues" evidence="1">
    <location>
        <begin position="26"/>
        <end position="42"/>
    </location>
</feature>
<keyword evidence="3" id="KW-1185">Reference proteome</keyword>
<proteinExistence type="predicted"/>
<sequence length="77" mass="7809">MTQTKFEIQKRRGLKIDAGVRRGPPTGKGVGAQGKRGGGGSKLLGALLGTPSDAAESTDANDVKDDAATADRKASKA</sequence>
<feature type="compositionally biased region" description="Basic and acidic residues" evidence="1">
    <location>
        <begin position="7"/>
        <end position="20"/>
    </location>
</feature>
<name>A0A192B1M3_9BURK</name>
<dbReference type="Proteomes" id="UP000035050">
    <property type="component" value="Chromosome"/>
</dbReference>
<reference evidence="2" key="1">
    <citation type="submission" date="2016-06" db="EMBL/GenBank/DDBJ databases">
        <title>Pandoraea oxalativorans DSM 23570 Genome Sequencing.</title>
        <authorList>
            <person name="Ee R."/>
            <person name="Lim Y.-L."/>
            <person name="Yong D."/>
            <person name="Yin W.-F."/>
            <person name="Chan K.-G."/>
        </authorList>
    </citation>
    <scope>NUCLEOTIDE SEQUENCE</scope>
    <source>
        <strain evidence="2">DSM 23570</strain>
    </source>
</reference>
<dbReference type="AlphaFoldDB" id="A0A192B1M3"/>
<evidence type="ECO:0000256" key="1">
    <source>
        <dbReference type="SAM" id="MobiDB-lite"/>
    </source>
</evidence>
<protein>
    <submittedName>
        <fullName evidence="2">Uncharacterized protein</fullName>
    </submittedName>
</protein>
<feature type="compositionally biased region" description="Basic and acidic residues" evidence="1">
    <location>
        <begin position="61"/>
        <end position="77"/>
    </location>
</feature>
<accession>A0A192B1M3</accession>
<dbReference type="RefSeq" id="WP_052653128.1">
    <property type="nucleotide sequence ID" value="NZ_CP011253.3"/>
</dbReference>
<gene>
    <name evidence="2" type="ORF">MB84_31090</name>
</gene>
<organism evidence="2 3">
    <name type="scientific">Pandoraea oxalativorans</name>
    <dbReference type="NCBI Taxonomy" id="573737"/>
    <lineage>
        <taxon>Bacteria</taxon>
        <taxon>Pseudomonadati</taxon>
        <taxon>Pseudomonadota</taxon>
        <taxon>Betaproteobacteria</taxon>
        <taxon>Burkholderiales</taxon>
        <taxon>Burkholderiaceae</taxon>
        <taxon>Pandoraea</taxon>
    </lineage>
</organism>
<evidence type="ECO:0000313" key="3">
    <source>
        <dbReference type="Proteomes" id="UP000035050"/>
    </source>
</evidence>
<feature type="region of interest" description="Disordered" evidence="1">
    <location>
        <begin position="1"/>
        <end position="77"/>
    </location>
</feature>
<evidence type="ECO:0000313" key="2">
    <source>
        <dbReference type="EMBL" id="ANJ87108.1"/>
    </source>
</evidence>
<dbReference type="EMBL" id="CP011253">
    <property type="protein sequence ID" value="ANJ87108.1"/>
    <property type="molecule type" value="Genomic_DNA"/>
</dbReference>